<name>A0A9N7TZB1_PLEPL</name>
<keyword evidence="3" id="KW-1185">Reference proteome</keyword>
<evidence type="ECO:0000313" key="3">
    <source>
        <dbReference type="Proteomes" id="UP001153269"/>
    </source>
</evidence>
<dbReference type="AlphaFoldDB" id="A0A9N7TZB1"/>
<accession>A0A9N7TZB1</accession>
<evidence type="ECO:0000256" key="1">
    <source>
        <dbReference type="SAM" id="MobiDB-lite"/>
    </source>
</evidence>
<proteinExistence type="predicted"/>
<feature type="region of interest" description="Disordered" evidence="1">
    <location>
        <begin position="1"/>
        <end position="35"/>
    </location>
</feature>
<reference evidence="2" key="1">
    <citation type="submission" date="2020-03" db="EMBL/GenBank/DDBJ databases">
        <authorList>
            <person name="Weist P."/>
        </authorList>
    </citation>
    <scope>NUCLEOTIDE SEQUENCE</scope>
</reference>
<dbReference type="EMBL" id="CADEAL010000527">
    <property type="protein sequence ID" value="CAB1421522.1"/>
    <property type="molecule type" value="Genomic_DNA"/>
</dbReference>
<feature type="compositionally biased region" description="Polar residues" evidence="1">
    <location>
        <begin position="1"/>
        <end position="10"/>
    </location>
</feature>
<protein>
    <submittedName>
        <fullName evidence="2">Uncharacterized protein</fullName>
    </submittedName>
</protein>
<gene>
    <name evidence="2" type="ORF">PLEPLA_LOCUS9408</name>
</gene>
<evidence type="ECO:0000313" key="2">
    <source>
        <dbReference type="EMBL" id="CAB1421522.1"/>
    </source>
</evidence>
<comment type="caution">
    <text evidence="2">The sequence shown here is derived from an EMBL/GenBank/DDBJ whole genome shotgun (WGS) entry which is preliminary data.</text>
</comment>
<feature type="compositionally biased region" description="Polar residues" evidence="1">
    <location>
        <begin position="65"/>
        <end position="75"/>
    </location>
</feature>
<sequence>MRTGSFSVQPVSRLLSAGHGPAPIIHGSQRGPQDRAKALMGSGEVDQGLGKDTSWDYCFGRRPPGQNQDTPTGEQPSAGRGECGEFQRIAVPKQQSVTSLKTKRMRLWSWSRSSTNQKVCALIPSSSILHIKVPV</sequence>
<organism evidence="2 3">
    <name type="scientific">Pleuronectes platessa</name>
    <name type="common">European plaice</name>
    <dbReference type="NCBI Taxonomy" id="8262"/>
    <lineage>
        <taxon>Eukaryota</taxon>
        <taxon>Metazoa</taxon>
        <taxon>Chordata</taxon>
        <taxon>Craniata</taxon>
        <taxon>Vertebrata</taxon>
        <taxon>Euteleostomi</taxon>
        <taxon>Actinopterygii</taxon>
        <taxon>Neopterygii</taxon>
        <taxon>Teleostei</taxon>
        <taxon>Neoteleostei</taxon>
        <taxon>Acanthomorphata</taxon>
        <taxon>Carangaria</taxon>
        <taxon>Pleuronectiformes</taxon>
        <taxon>Pleuronectoidei</taxon>
        <taxon>Pleuronectidae</taxon>
        <taxon>Pleuronectes</taxon>
    </lineage>
</organism>
<feature type="region of interest" description="Disordered" evidence="1">
    <location>
        <begin position="60"/>
        <end position="83"/>
    </location>
</feature>
<dbReference type="Proteomes" id="UP001153269">
    <property type="component" value="Unassembled WGS sequence"/>
</dbReference>